<keyword evidence="4" id="KW-0862">Zinc</keyword>
<dbReference type="Proteomes" id="UP000046392">
    <property type="component" value="Unplaced"/>
</dbReference>
<dbReference type="SUPFAM" id="SSF161111">
    <property type="entry name" value="Cation efflux protein transmembrane domain-like"/>
    <property type="match status" value="1"/>
</dbReference>
<dbReference type="InterPro" id="IPR052005">
    <property type="entry name" value="CDF_SLC30A"/>
</dbReference>
<comment type="function">
    <text evidence="10">Has probably no intrinsic transporter activity but together with SLC30A5 forms a functional zinc ion:proton antiporter heterodimer, mediating zinc entry into the lumen of organelles along the secretory pathway. As part of that zinc ion:proton antiporter, contributes to zinc ion homeostasis within the early secretory pathway and regulates the activation and folding of enzymes like alkaline phosphatases and enzymes involved in phosphatidylinositol glycan anchor biosynthesis.</text>
</comment>
<feature type="transmembrane region" description="Helical" evidence="12">
    <location>
        <begin position="230"/>
        <end position="252"/>
    </location>
</feature>
<evidence type="ECO:0000256" key="12">
    <source>
        <dbReference type="SAM" id="Phobius"/>
    </source>
</evidence>
<dbReference type="InterPro" id="IPR058533">
    <property type="entry name" value="Cation_efflux_TM"/>
</dbReference>
<evidence type="ECO:0000313" key="15">
    <source>
        <dbReference type="WBParaSite" id="SPAL_0000555600.1"/>
    </source>
</evidence>
<evidence type="ECO:0000256" key="3">
    <source>
        <dbReference type="ARBA" id="ARBA00022692"/>
    </source>
</evidence>
<dbReference type="GO" id="GO:0008324">
    <property type="term" value="F:monoatomic cation transmembrane transporter activity"/>
    <property type="evidence" value="ECO:0007669"/>
    <property type="project" value="InterPro"/>
</dbReference>
<dbReference type="GO" id="GO:0006829">
    <property type="term" value="P:zinc ion transport"/>
    <property type="evidence" value="ECO:0007669"/>
    <property type="project" value="TreeGrafter"/>
</dbReference>
<protein>
    <submittedName>
        <fullName evidence="15">Ig-like domain-containing protein</fullName>
    </submittedName>
</protein>
<evidence type="ECO:0000256" key="2">
    <source>
        <dbReference type="ARBA" id="ARBA00022448"/>
    </source>
</evidence>
<dbReference type="Pfam" id="PF01545">
    <property type="entry name" value="Cation_efflux"/>
    <property type="match status" value="1"/>
</dbReference>
<dbReference type="PANTHER" id="PTHR46531:SF1">
    <property type="entry name" value="ZINC TRANSPORTER 6"/>
    <property type="match status" value="1"/>
</dbReference>
<feature type="region of interest" description="Disordered" evidence="11">
    <location>
        <begin position="527"/>
        <end position="587"/>
    </location>
</feature>
<evidence type="ECO:0000256" key="10">
    <source>
        <dbReference type="ARBA" id="ARBA00045455"/>
    </source>
</evidence>
<keyword evidence="3 12" id="KW-0812">Transmembrane</keyword>
<name>A0A0N5BHX1_STREA</name>
<feature type="compositionally biased region" description="Basic and acidic residues" evidence="11">
    <location>
        <begin position="528"/>
        <end position="554"/>
    </location>
</feature>
<evidence type="ECO:0000256" key="9">
    <source>
        <dbReference type="ARBA" id="ARBA00038600"/>
    </source>
</evidence>
<keyword evidence="7" id="KW-0406">Ion transport</keyword>
<keyword evidence="8 12" id="KW-0472">Membrane</keyword>
<dbReference type="AlphaFoldDB" id="A0A0N5BHX1"/>
<evidence type="ECO:0000313" key="14">
    <source>
        <dbReference type="Proteomes" id="UP000046392"/>
    </source>
</evidence>
<keyword evidence="2" id="KW-0813">Transport</keyword>
<comment type="subcellular location">
    <subcellularLocation>
        <location evidence="1">Golgi apparatus</location>
        <location evidence="1">trans-Golgi network membrane</location>
        <topology evidence="1">Multi-pass membrane protein</topology>
    </subcellularLocation>
</comment>
<evidence type="ECO:0000256" key="8">
    <source>
        <dbReference type="ARBA" id="ARBA00023136"/>
    </source>
</evidence>
<dbReference type="GO" id="GO:0005794">
    <property type="term" value="C:Golgi apparatus"/>
    <property type="evidence" value="ECO:0007669"/>
    <property type="project" value="UniProtKB-SubCell"/>
</dbReference>
<dbReference type="Gene3D" id="1.20.1510.10">
    <property type="entry name" value="Cation efflux protein transmembrane domain"/>
    <property type="match status" value="1"/>
</dbReference>
<evidence type="ECO:0000256" key="4">
    <source>
        <dbReference type="ARBA" id="ARBA00022833"/>
    </source>
</evidence>
<dbReference type="PANTHER" id="PTHR46531">
    <property type="entry name" value="ZINC TRANSPORTER 6"/>
    <property type="match status" value="1"/>
</dbReference>
<evidence type="ECO:0000259" key="13">
    <source>
        <dbReference type="PROSITE" id="PS50835"/>
    </source>
</evidence>
<feature type="transmembrane region" description="Helical" evidence="12">
    <location>
        <begin position="133"/>
        <end position="155"/>
    </location>
</feature>
<feature type="transmembrane region" description="Helical" evidence="12">
    <location>
        <begin position="472"/>
        <end position="495"/>
    </location>
</feature>
<evidence type="ECO:0000256" key="1">
    <source>
        <dbReference type="ARBA" id="ARBA00004166"/>
    </source>
</evidence>
<feature type="domain" description="Ig-like" evidence="13">
    <location>
        <begin position="380"/>
        <end position="447"/>
    </location>
</feature>
<keyword evidence="6" id="KW-0333">Golgi apparatus</keyword>
<proteinExistence type="predicted"/>
<feature type="transmembrane region" description="Helical" evidence="12">
    <location>
        <begin position="34"/>
        <end position="55"/>
    </location>
</feature>
<accession>A0A0N5BHX1</accession>
<comment type="subunit">
    <text evidence="9">Heterodimer with SLC30A5; form a functional zinc ion transmembrane transporter.</text>
</comment>
<evidence type="ECO:0000256" key="5">
    <source>
        <dbReference type="ARBA" id="ARBA00022989"/>
    </source>
</evidence>
<organism evidence="14 15">
    <name type="scientific">Strongyloides papillosus</name>
    <name type="common">Intestinal threadworm</name>
    <dbReference type="NCBI Taxonomy" id="174720"/>
    <lineage>
        <taxon>Eukaryota</taxon>
        <taxon>Metazoa</taxon>
        <taxon>Ecdysozoa</taxon>
        <taxon>Nematoda</taxon>
        <taxon>Chromadorea</taxon>
        <taxon>Rhabditida</taxon>
        <taxon>Tylenchina</taxon>
        <taxon>Panagrolaimomorpha</taxon>
        <taxon>Strongyloidoidea</taxon>
        <taxon>Strongyloididae</taxon>
        <taxon>Strongyloides</taxon>
    </lineage>
</organism>
<sequence>MFSEIDSRTKTGGSICLLLTIISCYLTSQTDSLSLNGSTWLNIFAFFAIISSVTANKKWSKRNSHYTYGYTRAPVMAVFATSLLAQLFSVFLIKESFEHLLGGHGDSVNHQEHHEEHEEHGSGDGHMDHDGKYFYFLCSMIVTSISLLVSTYTVIGQPFHHVLQVSSASSLQEHASDISQAICYVVPGLSRLLLPRINSMILLIFVNNICSLFTLVFGHDFEWCDPVATIVLSIGVFSTTMPLSSYTGKILLQTTSPHILNQIDRCISEASTVEGVLELKSAQFWQLDFSQIAGSVDVRVRRDANDQMVLALVTEKLNNIVNILTVEIVKDSSTSWGSMYQSSNILVEGEKIDCRFSGSNVITSSDGTIKGPEFCDAKPGDELSIICNSTGTEDMSNDVSSFRWKVNKGNISMTSSTSVTTMNITDKYKNIEISCYVNEESDTGTITIKINHQDKLVKEKKIAEKLKLKNDVTILSISFAVLLILDIVSFCIFLTKCCSYKRLKSKEERIRKLRLMISKVNMTLSEMDEPKKNSKIKDNRPSTNVEKSKNEKSKGLIGSKPGDNSVDSNVPKRSMISQEANGGNFRV</sequence>
<evidence type="ECO:0000256" key="7">
    <source>
        <dbReference type="ARBA" id="ARBA00023065"/>
    </source>
</evidence>
<feature type="transmembrane region" description="Helical" evidence="12">
    <location>
        <begin position="75"/>
        <end position="93"/>
    </location>
</feature>
<evidence type="ECO:0000256" key="6">
    <source>
        <dbReference type="ARBA" id="ARBA00023034"/>
    </source>
</evidence>
<dbReference type="InterPro" id="IPR007110">
    <property type="entry name" value="Ig-like_dom"/>
</dbReference>
<evidence type="ECO:0000256" key="11">
    <source>
        <dbReference type="SAM" id="MobiDB-lite"/>
    </source>
</evidence>
<dbReference type="InterPro" id="IPR027469">
    <property type="entry name" value="Cation_efflux_TMD_sf"/>
</dbReference>
<keyword evidence="14" id="KW-1185">Reference proteome</keyword>
<keyword evidence="5 12" id="KW-1133">Transmembrane helix</keyword>
<reference evidence="15" key="1">
    <citation type="submission" date="2017-02" db="UniProtKB">
        <authorList>
            <consortium name="WormBaseParasite"/>
        </authorList>
    </citation>
    <scope>IDENTIFICATION</scope>
</reference>
<dbReference type="WBParaSite" id="SPAL_0000555600.1">
    <property type="protein sequence ID" value="SPAL_0000555600.1"/>
    <property type="gene ID" value="SPAL_0000555600"/>
</dbReference>
<feature type="transmembrane region" description="Helical" evidence="12">
    <location>
        <begin position="200"/>
        <end position="218"/>
    </location>
</feature>
<dbReference type="GO" id="GO:0016020">
    <property type="term" value="C:membrane"/>
    <property type="evidence" value="ECO:0007669"/>
    <property type="project" value="InterPro"/>
</dbReference>
<dbReference type="PROSITE" id="PS50835">
    <property type="entry name" value="IG_LIKE"/>
    <property type="match status" value="1"/>
</dbReference>
<dbReference type="STRING" id="174720.A0A0N5BHX1"/>